<dbReference type="KEGG" id="spap:H3Z74_19625"/>
<evidence type="ECO:0000313" key="3">
    <source>
        <dbReference type="Proteomes" id="UP000516148"/>
    </source>
</evidence>
<dbReference type="EMBL" id="CP061038">
    <property type="protein sequence ID" value="QNQ08893.1"/>
    <property type="molecule type" value="Genomic_DNA"/>
</dbReference>
<dbReference type="Proteomes" id="UP000516148">
    <property type="component" value="Chromosome"/>
</dbReference>
<keyword evidence="1" id="KW-0732">Signal</keyword>
<accession>A0A7H0LGU0</accession>
<feature type="chain" id="PRO_5028921318" evidence="1">
    <location>
        <begin position="28"/>
        <end position="79"/>
    </location>
</feature>
<feature type="signal peptide" evidence="1">
    <location>
        <begin position="1"/>
        <end position="27"/>
    </location>
</feature>
<keyword evidence="3" id="KW-1185">Reference proteome</keyword>
<organism evidence="2 3">
    <name type="scientific">Sphingomonas alpina</name>
    <dbReference type="NCBI Taxonomy" id="653931"/>
    <lineage>
        <taxon>Bacteria</taxon>
        <taxon>Pseudomonadati</taxon>
        <taxon>Pseudomonadota</taxon>
        <taxon>Alphaproteobacteria</taxon>
        <taxon>Sphingomonadales</taxon>
        <taxon>Sphingomonadaceae</taxon>
        <taxon>Sphingomonas</taxon>
    </lineage>
</organism>
<evidence type="ECO:0000313" key="2">
    <source>
        <dbReference type="EMBL" id="QNQ08893.1"/>
    </source>
</evidence>
<evidence type="ECO:0000256" key="1">
    <source>
        <dbReference type="SAM" id="SignalP"/>
    </source>
</evidence>
<proteinExistence type="predicted"/>
<dbReference type="AlphaFoldDB" id="A0A7H0LGU0"/>
<dbReference type="RefSeq" id="WP_187761219.1">
    <property type="nucleotide sequence ID" value="NZ_CP061038.1"/>
</dbReference>
<protein>
    <submittedName>
        <fullName evidence="2">Uncharacterized protein</fullName>
    </submittedName>
</protein>
<gene>
    <name evidence="2" type="ORF">H3Z74_19625</name>
</gene>
<reference evidence="2 3" key="1">
    <citation type="submission" date="2020-09" db="EMBL/GenBank/DDBJ databases">
        <title>Sphingomonas sp., a new species isolated from pork steak.</title>
        <authorList>
            <person name="Heidler von Heilborn D."/>
        </authorList>
    </citation>
    <scope>NUCLEOTIDE SEQUENCE [LARGE SCALE GENOMIC DNA]</scope>
    <source>
        <strain evidence="3">S8-3T</strain>
    </source>
</reference>
<sequence length="79" mass="8481">MTRMKVASLLSALVLVGAGMAPGTALAHGPVRTGLIHYGITAYGYQLISVETFFCDGDYQLSPFLSGQITYTETQNFDC</sequence>
<name>A0A7H0LGU0_9SPHN</name>